<name>A0A0N0CFP4_9FLAO</name>
<dbReference type="InterPro" id="IPR000064">
    <property type="entry name" value="NLP_P60_dom"/>
</dbReference>
<organism evidence="7 9">
    <name type="scientific">Polaribacter dokdonensis DSW-5</name>
    <dbReference type="NCBI Taxonomy" id="1300348"/>
    <lineage>
        <taxon>Bacteria</taxon>
        <taxon>Pseudomonadati</taxon>
        <taxon>Bacteroidota</taxon>
        <taxon>Flavobacteriia</taxon>
        <taxon>Flavobacteriales</taxon>
        <taxon>Flavobacteriaceae</taxon>
    </lineage>
</organism>
<dbReference type="EMBL" id="LGBR01000001">
    <property type="protein sequence ID" value="KOY52120.1"/>
    <property type="molecule type" value="Genomic_DNA"/>
</dbReference>
<dbReference type="GO" id="GO:0006508">
    <property type="term" value="P:proteolysis"/>
    <property type="evidence" value="ECO:0007669"/>
    <property type="project" value="UniProtKB-KW"/>
</dbReference>
<dbReference type="InterPro" id="IPR038765">
    <property type="entry name" value="Papain-like_cys_pep_sf"/>
</dbReference>
<dbReference type="OrthoDB" id="9807055at2"/>
<dbReference type="Gene3D" id="3.90.1720.10">
    <property type="entry name" value="endopeptidase domain like (from Nostoc punctiforme)"/>
    <property type="match status" value="1"/>
</dbReference>
<dbReference type="PANTHER" id="PTHR47053">
    <property type="entry name" value="MUREIN DD-ENDOPEPTIDASE MEPH-RELATED"/>
    <property type="match status" value="1"/>
</dbReference>
<dbReference type="Pfam" id="PF00877">
    <property type="entry name" value="NLPC_P60"/>
    <property type="match status" value="1"/>
</dbReference>
<gene>
    <name evidence="7" type="ORF">I602_1680</name>
    <name evidence="8" type="ORF">SAMN05444353_0085</name>
</gene>
<reference evidence="7 9" key="1">
    <citation type="submission" date="2015-07" db="EMBL/GenBank/DDBJ databases">
        <title>Genome of Polaribacter dokdonenesis DSW-5, isolated from seawater off Dokdo in Korea.</title>
        <authorList>
            <person name="Yoon K."/>
            <person name="Song J.Y."/>
            <person name="Kim J.F."/>
        </authorList>
    </citation>
    <scope>NUCLEOTIDE SEQUENCE [LARGE SCALE GENOMIC DNA]</scope>
    <source>
        <strain evidence="7 9">DSW-5</strain>
    </source>
</reference>
<dbReference type="InterPro" id="IPR051202">
    <property type="entry name" value="Peptidase_C40"/>
</dbReference>
<evidence type="ECO:0000256" key="2">
    <source>
        <dbReference type="ARBA" id="ARBA00022670"/>
    </source>
</evidence>
<comment type="caution">
    <text evidence="7">The sequence shown here is derived from an EMBL/GenBank/DDBJ whole genome shotgun (WGS) entry which is preliminary data.</text>
</comment>
<evidence type="ECO:0000313" key="8">
    <source>
        <dbReference type="EMBL" id="SED95173.1"/>
    </source>
</evidence>
<evidence type="ECO:0000256" key="1">
    <source>
        <dbReference type="ARBA" id="ARBA00007074"/>
    </source>
</evidence>
<keyword evidence="4" id="KW-0788">Thiol protease</keyword>
<keyword evidence="5" id="KW-0732">Signal</keyword>
<feature type="chain" id="PRO_5005845805" evidence="5">
    <location>
        <begin position="23"/>
        <end position="159"/>
    </location>
</feature>
<dbReference type="Proteomes" id="UP000183071">
    <property type="component" value="Unassembled WGS sequence"/>
</dbReference>
<dbReference type="AlphaFoldDB" id="A0A0N0CFP4"/>
<evidence type="ECO:0000256" key="4">
    <source>
        <dbReference type="ARBA" id="ARBA00022807"/>
    </source>
</evidence>
<proteinExistence type="inferred from homology"/>
<dbReference type="GO" id="GO:0008234">
    <property type="term" value="F:cysteine-type peptidase activity"/>
    <property type="evidence" value="ECO:0007669"/>
    <property type="project" value="UniProtKB-KW"/>
</dbReference>
<dbReference type="PANTHER" id="PTHR47053:SF1">
    <property type="entry name" value="MUREIN DD-ENDOPEPTIDASE MEPH-RELATED"/>
    <property type="match status" value="1"/>
</dbReference>
<reference evidence="8 10" key="2">
    <citation type="submission" date="2016-10" db="EMBL/GenBank/DDBJ databases">
        <authorList>
            <person name="Varghese N."/>
            <person name="Submissions S."/>
        </authorList>
    </citation>
    <scope>NUCLEOTIDE SEQUENCE [LARGE SCALE GENOMIC DNA]</scope>
    <source>
        <strain evidence="8 10">DSW-5</strain>
    </source>
</reference>
<dbReference type="SUPFAM" id="SSF54001">
    <property type="entry name" value="Cysteine proteinases"/>
    <property type="match status" value="1"/>
</dbReference>
<evidence type="ECO:0000256" key="3">
    <source>
        <dbReference type="ARBA" id="ARBA00022801"/>
    </source>
</evidence>
<dbReference type="RefSeq" id="WP_053974254.1">
    <property type="nucleotide sequence ID" value="NZ_FNUE01000001.1"/>
</dbReference>
<feature type="domain" description="NlpC/P60" evidence="6">
    <location>
        <begin position="32"/>
        <end position="159"/>
    </location>
</feature>
<keyword evidence="2" id="KW-0645">Protease</keyword>
<dbReference type="PATRIC" id="fig|1300348.6.peg.1679"/>
<accession>A0A0N0CFP4</accession>
<dbReference type="Proteomes" id="UP000037716">
    <property type="component" value="Unassembled WGS sequence"/>
</dbReference>
<evidence type="ECO:0000313" key="9">
    <source>
        <dbReference type="Proteomes" id="UP000037716"/>
    </source>
</evidence>
<evidence type="ECO:0000313" key="10">
    <source>
        <dbReference type="Proteomes" id="UP000183071"/>
    </source>
</evidence>
<dbReference type="PROSITE" id="PS51935">
    <property type="entry name" value="NLPC_P60"/>
    <property type="match status" value="1"/>
</dbReference>
<protein>
    <submittedName>
        <fullName evidence="7">NlpC/P60 family protein</fullName>
    </submittedName>
</protein>
<comment type="similarity">
    <text evidence="1">Belongs to the peptidase C40 family.</text>
</comment>
<evidence type="ECO:0000259" key="6">
    <source>
        <dbReference type="PROSITE" id="PS51935"/>
    </source>
</evidence>
<feature type="signal peptide" evidence="5">
    <location>
        <begin position="1"/>
        <end position="22"/>
    </location>
</feature>
<dbReference type="PROSITE" id="PS51257">
    <property type="entry name" value="PROKAR_LIPOPROTEIN"/>
    <property type="match status" value="1"/>
</dbReference>
<evidence type="ECO:0000256" key="5">
    <source>
        <dbReference type="SAM" id="SignalP"/>
    </source>
</evidence>
<keyword evidence="3" id="KW-0378">Hydrolase</keyword>
<sequence>MIKKLTFSLLFLLILSSCSSSRKISSAAKFKRNKAEKIVANALKYKGVKYKYGGTTRKGMDCSGIVFVAFGKEKIKLPRVSKNMAKTGKKVSLKKAKKGDLIFFKTRKRYANINHVGLIVSAKNGQIRFIHSTTSKGVIISSLSQKYWRKAFVKINRVL</sequence>
<evidence type="ECO:0000313" key="7">
    <source>
        <dbReference type="EMBL" id="KOY52120.1"/>
    </source>
</evidence>
<keyword evidence="10" id="KW-1185">Reference proteome</keyword>
<dbReference type="EMBL" id="FNUE01000001">
    <property type="protein sequence ID" value="SED95173.1"/>
    <property type="molecule type" value="Genomic_DNA"/>
</dbReference>
<dbReference type="STRING" id="1300348.I602_1680"/>